<name>A0A409VB75_9AGAR</name>
<reference evidence="2 3" key="1">
    <citation type="journal article" date="2018" name="Evol. Lett.">
        <title>Horizontal gene cluster transfer increased hallucinogenic mushroom diversity.</title>
        <authorList>
            <person name="Reynolds H.T."/>
            <person name="Vijayakumar V."/>
            <person name="Gluck-Thaler E."/>
            <person name="Korotkin H.B."/>
            <person name="Matheny P.B."/>
            <person name="Slot J.C."/>
        </authorList>
    </citation>
    <scope>NUCLEOTIDE SEQUENCE [LARGE SCALE GENOMIC DNA]</scope>
    <source>
        <strain evidence="2 3">2629</strain>
    </source>
</reference>
<gene>
    <name evidence="2" type="ORF">CVT24_008562</name>
</gene>
<comment type="caution">
    <text evidence="2">The sequence shown here is derived from an EMBL/GenBank/DDBJ whole genome shotgun (WGS) entry which is preliminary data.</text>
</comment>
<dbReference type="OrthoDB" id="2793621at2759"/>
<keyword evidence="3" id="KW-1185">Reference proteome</keyword>
<proteinExistence type="predicted"/>
<dbReference type="AlphaFoldDB" id="A0A409VB75"/>
<accession>A0A409VB75</accession>
<organism evidence="2 3">
    <name type="scientific">Panaeolus cyanescens</name>
    <dbReference type="NCBI Taxonomy" id="181874"/>
    <lineage>
        <taxon>Eukaryota</taxon>
        <taxon>Fungi</taxon>
        <taxon>Dikarya</taxon>
        <taxon>Basidiomycota</taxon>
        <taxon>Agaricomycotina</taxon>
        <taxon>Agaricomycetes</taxon>
        <taxon>Agaricomycetidae</taxon>
        <taxon>Agaricales</taxon>
        <taxon>Agaricineae</taxon>
        <taxon>Galeropsidaceae</taxon>
        <taxon>Panaeolus</taxon>
    </lineage>
</organism>
<feature type="region of interest" description="Disordered" evidence="1">
    <location>
        <begin position="169"/>
        <end position="215"/>
    </location>
</feature>
<protein>
    <submittedName>
        <fullName evidence="2">Uncharacterized protein</fullName>
    </submittedName>
</protein>
<evidence type="ECO:0000256" key="1">
    <source>
        <dbReference type="SAM" id="MobiDB-lite"/>
    </source>
</evidence>
<sequence length="311" mass="34659">MLQISRTQVPEHWLTCSLKSADSPQSEGVIKLGHSRYSSQTINKDLYTELLTWCSIVDNTQIISTPQPESNKRDPSPAAPQDRAEHFIAQPSPQVNHTLQSPPKPSVMKKEWDSMVFLDPTTRAIGFDMACLEGLDDLVVYSPTKAFSELCWDDAVRITPCADQNTKSPYYNSPFPLPSTPRRVSRQPFSRSPLVAWSSDSDTDSDECHTDQDEDQYNPAIVGSLQSNEMAVGGLSSYNLSSGREQYFIVDDHPLTSFMGFETRFPASSHKNAVGDFPRLTHSRERSIPNRFATFCANIPTKVSFGRSAAS</sequence>
<dbReference type="EMBL" id="NHTK01006092">
    <property type="protein sequence ID" value="PPQ64188.1"/>
    <property type="molecule type" value="Genomic_DNA"/>
</dbReference>
<evidence type="ECO:0000313" key="2">
    <source>
        <dbReference type="EMBL" id="PPQ64188.1"/>
    </source>
</evidence>
<evidence type="ECO:0000313" key="3">
    <source>
        <dbReference type="Proteomes" id="UP000284842"/>
    </source>
</evidence>
<dbReference type="InParanoid" id="A0A409VB75"/>
<dbReference type="Proteomes" id="UP000284842">
    <property type="component" value="Unassembled WGS sequence"/>
</dbReference>